<dbReference type="Gene3D" id="1.10.260.40">
    <property type="entry name" value="lambda repressor-like DNA-binding domains"/>
    <property type="match status" value="1"/>
</dbReference>
<feature type="domain" description="HTH cro/C1-type" evidence="1">
    <location>
        <begin position="15"/>
        <end position="51"/>
    </location>
</feature>
<proteinExistence type="predicted"/>
<dbReference type="PROSITE" id="PS50943">
    <property type="entry name" value="HTH_CROC1"/>
    <property type="match status" value="1"/>
</dbReference>
<dbReference type="SUPFAM" id="SSF47413">
    <property type="entry name" value="lambda repressor-like DNA-binding domains"/>
    <property type="match status" value="1"/>
</dbReference>
<dbReference type="InterPro" id="IPR043917">
    <property type="entry name" value="DUF5753"/>
</dbReference>
<dbReference type="SMART" id="SM00530">
    <property type="entry name" value="HTH_XRE"/>
    <property type="match status" value="1"/>
</dbReference>
<name>A0A927N223_9ACTN</name>
<dbReference type="CDD" id="cd00093">
    <property type="entry name" value="HTH_XRE"/>
    <property type="match status" value="1"/>
</dbReference>
<organism evidence="2 3">
    <name type="scientific">Actinopolymorpha pittospori</name>
    <dbReference type="NCBI Taxonomy" id="648752"/>
    <lineage>
        <taxon>Bacteria</taxon>
        <taxon>Bacillati</taxon>
        <taxon>Actinomycetota</taxon>
        <taxon>Actinomycetes</taxon>
        <taxon>Propionibacteriales</taxon>
        <taxon>Actinopolymorphaceae</taxon>
        <taxon>Actinopolymorpha</taxon>
    </lineage>
</organism>
<evidence type="ECO:0000313" key="2">
    <source>
        <dbReference type="EMBL" id="MBE1608863.1"/>
    </source>
</evidence>
<dbReference type="Pfam" id="PF19054">
    <property type="entry name" value="DUF5753"/>
    <property type="match status" value="1"/>
</dbReference>
<dbReference type="Pfam" id="PF13560">
    <property type="entry name" value="HTH_31"/>
    <property type="match status" value="1"/>
</dbReference>
<dbReference type="EMBL" id="JADBEM010000001">
    <property type="protein sequence ID" value="MBE1608863.1"/>
    <property type="molecule type" value="Genomic_DNA"/>
</dbReference>
<dbReference type="InterPro" id="IPR010982">
    <property type="entry name" value="Lambda_DNA-bd_dom_sf"/>
</dbReference>
<dbReference type="RefSeq" id="WP_192752560.1">
    <property type="nucleotide sequence ID" value="NZ_BAABJL010000119.1"/>
</dbReference>
<evidence type="ECO:0000259" key="1">
    <source>
        <dbReference type="PROSITE" id="PS50943"/>
    </source>
</evidence>
<dbReference type="InterPro" id="IPR001387">
    <property type="entry name" value="Cro/C1-type_HTH"/>
</dbReference>
<dbReference type="AlphaFoldDB" id="A0A927N223"/>
<dbReference type="Proteomes" id="UP000638648">
    <property type="component" value="Unassembled WGS sequence"/>
</dbReference>
<comment type="caution">
    <text evidence="2">The sequence shown here is derived from an EMBL/GenBank/DDBJ whole genome shotgun (WGS) entry which is preliminary data.</text>
</comment>
<dbReference type="GO" id="GO:0003677">
    <property type="term" value="F:DNA binding"/>
    <property type="evidence" value="ECO:0007669"/>
    <property type="project" value="InterPro"/>
</dbReference>
<keyword evidence="3" id="KW-1185">Reference proteome</keyword>
<protein>
    <submittedName>
        <fullName evidence="2">Transcriptional regulator with XRE-family HTH domain</fullName>
    </submittedName>
</protein>
<evidence type="ECO:0000313" key="3">
    <source>
        <dbReference type="Proteomes" id="UP000638648"/>
    </source>
</evidence>
<accession>A0A927N223</accession>
<sequence>MSNYQTARTALGARLKEMRAEAGLSGKQVAAALGWLPSKVSKLEHGKQTPTEEDVRAWAATVGQPAAANELTNRLRALETHYASWKRQMSAGIRARQEAWRFDEASSTRLLCFESACVPGLLQTPEYARHMFLRLNEVFHNPGTIDDGVRARMHRQQILYDPGRTFHFLIWEAALHVPLCPPEVMAGQLDRLVGAVGLNAIRVGIVPLGGPISIAPSHGFWVYDERLVKVETIAAELRITEQSEIGIYLDVWRRLEQAAVHGPAAHRLLARVRACLDQGNDEQANA</sequence>
<gene>
    <name evidence="2" type="ORF">HEB94_005711</name>
</gene>
<reference evidence="2" key="1">
    <citation type="submission" date="2020-10" db="EMBL/GenBank/DDBJ databases">
        <title>Sequencing the genomes of 1000 actinobacteria strains.</title>
        <authorList>
            <person name="Klenk H.-P."/>
        </authorList>
    </citation>
    <scope>NUCLEOTIDE SEQUENCE</scope>
    <source>
        <strain evidence="2">DSM 45354</strain>
    </source>
</reference>